<keyword evidence="3" id="KW-1185">Reference proteome</keyword>
<dbReference type="EMBL" id="NCKV01010007">
    <property type="protein sequence ID" value="RWS22041.1"/>
    <property type="molecule type" value="Genomic_DNA"/>
</dbReference>
<name>A0A443S3J5_9ACAR</name>
<accession>A0A443S3J5</accession>
<dbReference type="Gene3D" id="1.25.40.180">
    <property type="match status" value="1"/>
</dbReference>
<sequence length="203" mass="23620">MLSCSQFVIEKDGQEKQLSFVDILLERCQNEFKRDMYSNINIESLISHIESASDNKQRTLLINELDMKKWRAKIRFLGIVKFVGELYLQEILSDKLMICFIEALTNRCDEEAIESLCTLLKKVAPKLESGTTKCQRQSTENNILLPIYRTLHAFENSQQISCRLRFMIGDIFEMRSNGWIARKAFEEINPKTISEIHLDSTTD</sequence>
<evidence type="ECO:0000259" key="1">
    <source>
        <dbReference type="Pfam" id="PF02854"/>
    </source>
</evidence>
<dbReference type="STRING" id="299467.A0A443S3J5"/>
<evidence type="ECO:0000313" key="3">
    <source>
        <dbReference type="Proteomes" id="UP000288716"/>
    </source>
</evidence>
<dbReference type="GO" id="GO:0003723">
    <property type="term" value="F:RNA binding"/>
    <property type="evidence" value="ECO:0007669"/>
    <property type="project" value="InterPro"/>
</dbReference>
<dbReference type="InterPro" id="IPR016024">
    <property type="entry name" value="ARM-type_fold"/>
</dbReference>
<evidence type="ECO:0000313" key="2">
    <source>
        <dbReference type="EMBL" id="RWS22041.1"/>
    </source>
</evidence>
<protein>
    <recommendedName>
        <fullName evidence="1">MIF4G domain-containing protein</fullName>
    </recommendedName>
</protein>
<dbReference type="Pfam" id="PF02854">
    <property type="entry name" value="MIF4G"/>
    <property type="match status" value="1"/>
</dbReference>
<dbReference type="SUPFAM" id="SSF48371">
    <property type="entry name" value="ARM repeat"/>
    <property type="match status" value="1"/>
</dbReference>
<organism evidence="2 3">
    <name type="scientific">Leptotrombidium deliense</name>
    <dbReference type="NCBI Taxonomy" id="299467"/>
    <lineage>
        <taxon>Eukaryota</taxon>
        <taxon>Metazoa</taxon>
        <taxon>Ecdysozoa</taxon>
        <taxon>Arthropoda</taxon>
        <taxon>Chelicerata</taxon>
        <taxon>Arachnida</taxon>
        <taxon>Acari</taxon>
        <taxon>Acariformes</taxon>
        <taxon>Trombidiformes</taxon>
        <taxon>Prostigmata</taxon>
        <taxon>Anystina</taxon>
        <taxon>Parasitengona</taxon>
        <taxon>Trombiculoidea</taxon>
        <taxon>Trombiculidae</taxon>
        <taxon>Leptotrombidium</taxon>
    </lineage>
</organism>
<dbReference type="VEuPathDB" id="VectorBase:LDEU009999"/>
<gene>
    <name evidence="2" type="ORF">B4U80_11717</name>
</gene>
<dbReference type="OrthoDB" id="6516403at2759"/>
<dbReference type="Proteomes" id="UP000288716">
    <property type="component" value="Unassembled WGS sequence"/>
</dbReference>
<feature type="domain" description="MIF4G" evidence="1">
    <location>
        <begin position="19"/>
        <end position="177"/>
    </location>
</feature>
<reference evidence="2 3" key="1">
    <citation type="journal article" date="2018" name="Gigascience">
        <title>Genomes of trombidid mites reveal novel predicted allergens and laterally-transferred genes associated with secondary metabolism.</title>
        <authorList>
            <person name="Dong X."/>
            <person name="Chaisiri K."/>
            <person name="Xia D."/>
            <person name="Armstrong S.D."/>
            <person name="Fang Y."/>
            <person name="Donnelly M.J."/>
            <person name="Kadowaki T."/>
            <person name="McGarry J.W."/>
            <person name="Darby A.C."/>
            <person name="Makepeace B.L."/>
        </authorList>
    </citation>
    <scope>NUCLEOTIDE SEQUENCE [LARGE SCALE GENOMIC DNA]</scope>
    <source>
        <strain evidence="2">UoL-UT</strain>
    </source>
</reference>
<comment type="caution">
    <text evidence="2">The sequence shown here is derived from an EMBL/GenBank/DDBJ whole genome shotgun (WGS) entry which is preliminary data.</text>
</comment>
<dbReference type="PANTHER" id="PTHR23253">
    <property type="entry name" value="EUKARYOTIC TRANSLATION INITIATION FACTOR 4 GAMMA"/>
    <property type="match status" value="1"/>
</dbReference>
<dbReference type="AlphaFoldDB" id="A0A443S3J5"/>
<dbReference type="InterPro" id="IPR003890">
    <property type="entry name" value="MIF4G-like_typ-3"/>
</dbReference>
<proteinExistence type="predicted"/>